<organism evidence="6 7">
    <name type="scientific">Ammoniphilus resinae</name>
    <dbReference type="NCBI Taxonomy" id="861532"/>
    <lineage>
        <taxon>Bacteria</taxon>
        <taxon>Bacillati</taxon>
        <taxon>Bacillota</taxon>
        <taxon>Bacilli</taxon>
        <taxon>Bacillales</taxon>
        <taxon>Paenibacillaceae</taxon>
        <taxon>Aneurinibacillus group</taxon>
        <taxon>Ammoniphilus</taxon>
    </lineage>
</organism>
<reference evidence="6 7" key="1">
    <citation type="submission" date="2021-03" db="EMBL/GenBank/DDBJ databases">
        <title>Genomic Encyclopedia of Type Strains, Phase IV (KMG-IV): sequencing the most valuable type-strain genomes for metagenomic binning, comparative biology and taxonomic classification.</title>
        <authorList>
            <person name="Goeker M."/>
        </authorList>
    </citation>
    <scope>NUCLEOTIDE SEQUENCE [LARGE SCALE GENOMIC DNA]</scope>
    <source>
        <strain evidence="6 7">DSM 24738</strain>
    </source>
</reference>
<dbReference type="PANTHER" id="PTHR36577">
    <property type="entry name" value="DUF521 DOMAIN PROTEIN (AFU_ORTHOLOGUE AFUA_6G00490)"/>
    <property type="match status" value="1"/>
</dbReference>
<keyword evidence="2" id="KW-0408">Iron</keyword>
<name>A0ABS4GSJ7_9BACL</name>
<dbReference type="Proteomes" id="UP001519343">
    <property type="component" value="Unassembled WGS sequence"/>
</dbReference>
<keyword evidence="7" id="KW-1185">Reference proteome</keyword>
<dbReference type="Pfam" id="PF04412">
    <property type="entry name" value="AcnX"/>
    <property type="match status" value="1"/>
</dbReference>
<sequence length="414" mass="44720">MILTDEQNNILHGSQGPLLQKYMQWMVRWGTAMNAERLVPVHNVHVSGVSAPGHMVIGMPDGVMKGMKEQIWDTTSFKVKAPTYTHVARITLDYADERGLEPDQQQFQHEIIERARKAGIVLTWSCAPYLVGVLPGKGQICAWTESSAVIYANSILGARTTRNGQESATAAAALGVVPEFGVLLDKNRVGEILISVETDINNSLDFGLAGYFAGELAGLKIPVFEGLPSIPVEAGKQISAALATSGGVTMFHAIGVTPEASSFDQAFQGGTPKGKYVFDGQAKKEVLNKLNTIKDGMIDHVMIGCPHASLDEIRTVADLLDGRKVDNNIRLEVWTPRAIRRTAEDLGYLQVIEEAGGKVLSDSCPAISRVSQGKAMATHSCKQAHYSQQLLGNKVALGTIEQCVNSAIEGRWLS</sequence>
<evidence type="ECO:0000259" key="5">
    <source>
        <dbReference type="Pfam" id="PF04412"/>
    </source>
</evidence>
<dbReference type="RefSeq" id="WP_209811274.1">
    <property type="nucleotide sequence ID" value="NZ_JAGGKT010000010.1"/>
</dbReference>
<comment type="caution">
    <text evidence="6">The sequence shown here is derived from an EMBL/GenBank/DDBJ whole genome shotgun (WGS) entry which is preliminary data.</text>
</comment>
<comment type="catalytic activity">
    <reaction evidence="4">
        <text>citrate = D-threo-isocitrate</text>
        <dbReference type="Rhea" id="RHEA:10336"/>
        <dbReference type="ChEBI" id="CHEBI:15562"/>
        <dbReference type="ChEBI" id="CHEBI:16947"/>
        <dbReference type="EC" id="4.2.1.3"/>
    </reaction>
</comment>
<dbReference type="EC" id="4.2.1.3" evidence="1"/>
<dbReference type="InterPro" id="IPR007506">
    <property type="entry name" value="PMDh-L-like_dom"/>
</dbReference>
<dbReference type="EMBL" id="JAGGKT010000010">
    <property type="protein sequence ID" value="MBP1933260.1"/>
    <property type="molecule type" value="Genomic_DNA"/>
</dbReference>
<accession>A0ABS4GSJ7</accession>
<gene>
    <name evidence="6" type="ORF">J2Z37_003273</name>
</gene>
<dbReference type="InterPro" id="IPR036008">
    <property type="entry name" value="Aconitase_4Fe-4S_dom"/>
</dbReference>
<evidence type="ECO:0000313" key="7">
    <source>
        <dbReference type="Proteomes" id="UP001519343"/>
    </source>
</evidence>
<evidence type="ECO:0000256" key="2">
    <source>
        <dbReference type="ARBA" id="ARBA00023004"/>
    </source>
</evidence>
<protein>
    <recommendedName>
        <fullName evidence="1">aconitate hydratase</fullName>
        <ecNumber evidence="1">4.2.1.3</ecNumber>
    </recommendedName>
</protein>
<evidence type="ECO:0000256" key="3">
    <source>
        <dbReference type="ARBA" id="ARBA00023239"/>
    </source>
</evidence>
<proteinExistence type="predicted"/>
<dbReference type="Gene3D" id="3.30.499.10">
    <property type="entry name" value="Aconitase, domain 3"/>
    <property type="match status" value="1"/>
</dbReference>
<evidence type="ECO:0000313" key="6">
    <source>
        <dbReference type="EMBL" id="MBP1933260.1"/>
    </source>
</evidence>
<keyword evidence="3" id="KW-0456">Lyase</keyword>
<evidence type="ECO:0000256" key="1">
    <source>
        <dbReference type="ARBA" id="ARBA00012926"/>
    </source>
</evidence>
<dbReference type="PANTHER" id="PTHR36577:SF3">
    <property type="entry name" value="DUF521 DOMAIN PROTEIN (AFU_ORTHOLOGUE AFUA_6G00490)"/>
    <property type="match status" value="1"/>
</dbReference>
<feature type="domain" description="Phosphomevalonate dehydratase large subunit-like" evidence="5">
    <location>
        <begin position="1"/>
        <end position="405"/>
    </location>
</feature>
<dbReference type="InterPro" id="IPR015931">
    <property type="entry name" value="Acnase/IPM_dHydase_lsu_aba_1/3"/>
</dbReference>
<dbReference type="SUPFAM" id="SSF53732">
    <property type="entry name" value="Aconitase iron-sulfur domain"/>
    <property type="match status" value="1"/>
</dbReference>
<evidence type="ECO:0000256" key="4">
    <source>
        <dbReference type="ARBA" id="ARBA00023501"/>
    </source>
</evidence>